<feature type="signal peptide" evidence="2">
    <location>
        <begin position="1"/>
        <end position="27"/>
    </location>
</feature>
<dbReference type="OrthoDB" id="4300819at2"/>
<keyword evidence="2" id="KW-0732">Signal</keyword>
<dbReference type="EMBL" id="FNQB01000001">
    <property type="protein sequence ID" value="SDY93099.1"/>
    <property type="molecule type" value="Genomic_DNA"/>
</dbReference>
<dbReference type="STRING" id="137265.SAMN05421684_2381"/>
<evidence type="ECO:0000256" key="2">
    <source>
        <dbReference type="SAM" id="SignalP"/>
    </source>
</evidence>
<gene>
    <name evidence="3" type="ORF">SAMN05421684_2381</name>
</gene>
<accession>A0A1H3NY30</accession>
<evidence type="ECO:0000313" key="3">
    <source>
        <dbReference type="EMBL" id="SDY93099.1"/>
    </source>
</evidence>
<dbReference type="RefSeq" id="WP_090790102.1">
    <property type="nucleotide sequence ID" value="NZ_BOND01000026.1"/>
</dbReference>
<evidence type="ECO:0000256" key="1">
    <source>
        <dbReference type="SAM" id="MobiDB-lite"/>
    </source>
</evidence>
<feature type="chain" id="PRO_5011501900" evidence="2">
    <location>
        <begin position="28"/>
        <end position="661"/>
    </location>
</feature>
<protein>
    <submittedName>
        <fullName evidence="3">LVIVD repeat-containing protein</fullName>
    </submittedName>
</protein>
<organism evidence="3 4">
    <name type="scientific">Asanoa ishikariensis</name>
    <dbReference type="NCBI Taxonomy" id="137265"/>
    <lineage>
        <taxon>Bacteria</taxon>
        <taxon>Bacillati</taxon>
        <taxon>Actinomycetota</taxon>
        <taxon>Actinomycetes</taxon>
        <taxon>Micromonosporales</taxon>
        <taxon>Micromonosporaceae</taxon>
        <taxon>Asanoa</taxon>
    </lineage>
</organism>
<sequence>MAITIRKGFAATAAALLILAFTPGAAAADPDPRIGLTGGWLDAQEAASNIERLAHVDKPAGSFDPANPSNFSYVASDLAFKGNVAFMGGYNGFTVFDVANPSAPSILTTVVCPGGQGDVSVFGNLLFMSVEETRGRVDCGTNPAVGTRFQGVRVFDISNVTNPQQVAAVQLCRGSHTHSLVTKPGDTDNVYVYVSGTAGVRTDGLAGCNNNPAAGVDPSRWRIDVIKVPVAAPDQAAVVNNPRLFADETTGAVDGLQNAPQTPRHPSGSNWSPSPVTDACHDITSYPAIGLAAGACEGNGILIDISDPANPKRLDEVADPNFAYWHSATINNDGTKVIFTDEWGGGTGARCRDTDLPSWGANAIFDIVDGKMEFRSYYKLPVPQTVVENCVAHNGSLLPVPGRDIMVQAWYQGGLSVLDFTDSANPKEIAFFDRGPVNPNALSLGGFWSAYWHNGQVYGSEIARGFDTFGLKPSEFLSAAEIAAAREVQVPETNPQHQQKFTWTPSLANTRARFDQLVRTCTTTITGNRNGIVVADGVTCLDGATVRGAITVRPGASLLAINSTINGALASSSASAVHLYDSTLNGAMAVSGTTGSLAVVDSTIRGAVSLSGARTPGVASVIAGNDVFGVLSCTGNNPTPINVGSKNKVRGLAVGQCAALD</sequence>
<reference evidence="4" key="1">
    <citation type="submission" date="2016-10" db="EMBL/GenBank/DDBJ databases">
        <authorList>
            <person name="Varghese N."/>
            <person name="Submissions S."/>
        </authorList>
    </citation>
    <scope>NUCLEOTIDE SEQUENCE [LARGE SCALE GENOMIC DNA]</scope>
    <source>
        <strain evidence="4">DSM 44718</strain>
    </source>
</reference>
<proteinExistence type="predicted"/>
<feature type="region of interest" description="Disordered" evidence="1">
    <location>
        <begin position="253"/>
        <end position="276"/>
    </location>
</feature>
<dbReference type="Pfam" id="PF08309">
    <property type="entry name" value="LVIVD"/>
    <property type="match status" value="1"/>
</dbReference>
<dbReference type="InterPro" id="IPR013211">
    <property type="entry name" value="LVIVD"/>
</dbReference>
<dbReference type="AlphaFoldDB" id="A0A1H3NY30"/>
<name>A0A1H3NY30_9ACTN</name>
<keyword evidence="4" id="KW-1185">Reference proteome</keyword>
<evidence type="ECO:0000313" key="4">
    <source>
        <dbReference type="Proteomes" id="UP000199632"/>
    </source>
</evidence>
<dbReference type="Proteomes" id="UP000199632">
    <property type="component" value="Unassembled WGS sequence"/>
</dbReference>